<evidence type="ECO:0000256" key="3">
    <source>
        <dbReference type="ARBA" id="ARBA00023125"/>
    </source>
</evidence>
<evidence type="ECO:0000256" key="1">
    <source>
        <dbReference type="ARBA" id="ARBA00009437"/>
    </source>
</evidence>
<keyword evidence="7" id="KW-1185">Reference proteome</keyword>
<dbReference type="InterPro" id="IPR000847">
    <property type="entry name" value="LysR_HTH_N"/>
</dbReference>
<dbReference type="CDD" id="cd08414">
    <property type="entry name" value="PBP2_LTTR_aromatics_like"/>
    <property type="match status" value="1"/>
</dbReference>
<name>A0ABP7X7V8_9ACTN</name>
<dbReference type="Gene3D" id="1.10.10.10">
    <property type="entry name" value="Winged helix-like DNA-binding domain superfamily/Winged helix DNA-binding domain"/>
    <property type="match status" value="1"/>
</dbReference>
<evidence type="ECO:0000256" key="4">
    <source>
        <dbReference type="ARBA" id="ARBA00023163"/>
    </source>
</evidence>
<sequence length="295" mass="32423">MTGLDMRELECLLVLGEELHFGRTAERLYLSQGRVSQLLRSLERRIGARLFERTSRRVRPTPLGERLLAELRPAYEAMQEAVAGARAAARGVEGVLRVGFLSGSAHECVIDAVEAFRRSHPGSDVTLVEIPLSDPFGALRAGEVDAAILLLPIDEPDLVVGPAFSKERQNIALSARHPFARRASVRVEELARCRLLDITGPAPAYWREISAPTVTPDGRPIPRGPAVRTMQEALAVIAADRGGMLFCTPTSHHHARNDIVFVPVEGLPDSSLALVWHRDAETERLRAFTRTIGEL</sequence>
<gene>
    <name evidence="6" type="ORF">GCM10022214_85000</name>
</gene>
<dbReference type="InterPro" id="IPR036390">
    <property type="entry name" value="WH_DNA-bd_sf"/>
</dbReference>
<dbReference type="RefSeq" id="WP_344959022.1">
    <property type="nucleotide sequence ID" value="NZ_BAAAZG010000081.1"/>
</dbReference>
<comment type="similarity">
    <text evidence="1">Belongs to the LysR transcriptional regulatory family.</text>
</comment>
<feature type="domain" description="HTH lysR-type" evidence="5">
    <location>
        <begin position="4"/>
        <end position="61"/>
    </location>
</feature>
<keyword evidence="3" id="KW-0238">DNA-binding</keyword>
<evidence type="ECO:0000259" key="5">
    <source>
        <dbReference type="PROSITE" id="PS50931"/>
    </source>
</evidence>
<dbReference type="InterPro" id="IPR005119">
    <property type="entry name" value="LysR_subst-bd"/>
</dbReference>
<accession>A0ABP7X7V8</accession>
<dbReference type="Gene3D" id="3.40.190.10">
    <property type="entry name" value="Periplasmic binding protein-like II"/>
    <property type="match status" value="2"/>
</dbReference>
<protein>
    <submittedName>
        <fullName evidence="6">LysR family transcriptional regulator</fullName>
    </submittedName>
</protein>
<dbReference type="PRINTS" id="PR00039">
    <property type="entry name" value="HTHLYSR"/>
</dbReference>
<reference evidence="7" key="1">
    <citation type="journal article" date="2019" name="Int. J. Syst. Evol. Microbiol.">
        <title>The Global Catalogue of Microorganisms (GCM) 10K type strain sequencing project: providing services to taxonomists for standard genome sequencing and annotation.</title>
        <authorList>
            <consortium name="The Broad Institute Genomics Platform"/>
            <consortium name="The Broad Institute Genome Sequencing Center for Infectious Disease"/>
            <person name="Wu L."/>
            <person name="Ma J."/>
        </authorList>
    </citation>
    <scope>NUCLEOTIDE SEQUENCE [LARGE SCALE GENOMIC DNA]</scope>
    <source>
        <strain evidence="7">JCM 16702</strain>
    </source>
</reference>
<dbReference type="Pfam" id="PF00126">
    <property type="entry name" value="HTH_1"/>
    <property type="match status" value="1"/>
</dbReference>
<dbReference type="Proteomes" id="UP001500683">
    <property type="component" value="Unassembled WGS sequence"/>
</dbReference>
<keyword evidence="2" id="KW-0805">Transcription regulation</keyword>
<dbReference type="InterPro" id="IPR036388">
    <property type="entry name" value="WH-like_DNA-bd_sf"/>
</dbReference>
<dbReference type="SUPFAM" id="SSF53850">
    <property type="entry name" value="Periplasmic binding protein-like II"/>
    <property type="match status" value="1"/>
</dbReference>
<dbReference type="PANTHER" id="PTHR30346">
    <property type="entry name" value="TRANSCRIPTIONAL DUAL REGULATOR HCAR-RELATED"/>
    <property type="match status" value="1"/>
</dbReference>
<dbReference type="SUPFAM" id="SSF46785">
    <property type="entry name" value="Winged helix' DNA-binding domain"/>
    <property type="match status" value="1"/>
</dbReference>
<evidence type="ECO:0000256" key="2">
    <source>
        <dbReference type="ARBA" id="ARBA00023015"/>
    </source>
</evidence>
<dbReference type="PANTHER" id="PTHR30346:SF0">
    <property type="entry name" value="HCA OPERON TRANSCRIPTIONAL ACTIVATOR HCAR"/>
    <property type="match status" value="1"/>
</dbReference>
<dbReference type="EMBL" id="BAAAZG010000081">
    <property type="protein sequence ID" value="GAA4105119.1"/>
    <property type="molecule type" value="Genomic_DNA"/>
</dbReference>
<proteinExistence type="inferred from homology"/>
<keyword evidence="4" id="KW-0804">Transcription</keyword>
<organism evidence="6 7">
    <name type="scientific">Actinomadura miaoliensis</name>
    <dbReference type="NCBI Taxonomy" id="430685"/>
    <lineage>
        <taxon>Bacteria</taxon>
        <taxon>Bacillati</taxon>
        <taxon>Actinomycetota</taxon>
        <taxon>Actinomycetes</taxon>
        <taxon>Streptosporangiales</taxon>
        <taxon>Thermomonosporaceae</taxon>
        <taxon>Actinomadura</taxon>
    </lineage>
</organism>
<comment type="caution">
    <text evidence="6">The sequence shown here is derived from an EMBL/GenBank/DDBJ whole genome shotgun (WGS) entry which is preliminary data.</text>
</comment>
<evidence type="ECO:0000313" key="6">
    <source>
        <dbReference type="EMBL" id="GAA4105119.1"/>
    </source>
</evidence>
<dbReference type="Pfam" id="PF03466">
    <property type="entry name" value="LysR_substrate"/>
    <property type="match status" value="1"/>
</dbReference>
<evidence type="ECO:0000313" key="7">
    <source>
        <dbReference type="Proteomes" id="UP001500683"/>
    </source>
</evidence>
<dbReference type="PROSITE" id="PS50931">
    <property type="entry name" value="HTH_LYSR"/>
    <property type="match status" value="1"/>
</dbReference>